<evidence type="ECO:0000256" key="1">
    <source>
        <dbReference type="SAM" id="MobiDB-lite"/>
    </source>
</evidence>
<proteinExistence type="predicted"/>
<feature type="compositionally biased region" description="Basic and acidic residues" evidence="1">
    <location>
        <begin position="93"/>
        <end position="107"/>
    </location>
</feature>
<reference evidence="3 4" key="1">
    <citation type="submission" date="2024-03" db="EMBL/GenBank/DDBJ databases">
        <title>Novel species of the genus Variovorax.</title>
        <authorList>
            <person name="Liu Q."/>
            <person name="Xin Y.-H."/>
        </authorList>
    </citation>
    <scope>NUCLEOTIDE SEQUENCE [LARGE SCALE GENOMIC DNA]</scope>
    <source>
        <strain evidence="3 4">KACC 18501</strain>
    </source>
</reference>
<keyword evidence="2" id="KW-1133">Transmembrane helix</keyword>
<sequence length="126" mass="13966">MQKHSQPTNEWWHERPTKIADLPTGYQVLSSTRPVSNDVWPKATFVVCLMFALVLSLISLMTGQAEPSRGAEGSATTQRAAAEEKPATASRPQLKEKDTADLRRKPMDVAGARHSLSSRLIQIRRA</sequence>
<protein>
    <submittedName>
        <fullName evidence="3">Uncharacterized protein</fullName>
    </submittedName>
</protein>
<keyword evidence="2" id="KW-0812">Transmembrane</keyword>
<evidence type="ECO:0000313" key="3">
    <source>
        <dbReference type="EMBL" id="MEJ8825077.1"/>
    </source>
</evidence>
<feature type="region of interest" description="Disordered" evidence="1">
    <location>
        <begin position="65"/>
        <end position="126"/>
    </location>
</feature>
<keyword evidence="4" id="KW-1185">Reference proteome</keyword>
<dbReference type="RefSeq" id="WP_340366106.1">
    <property type="nucleotide sequence ID" value="NZ_JBBKZV010000019.1"/>
</dbReference>
<dbReference type="Proteomes" id="UP001363010">
    <property type="component" value="Unassembled WGS sequence"/>
</dbReference>
<evidence type="ECO:0000256" key="2">
    <source>
        <dbReference type="SAM" id="Phobius"/>
    </source>
</evidence>
<feature type="transmembrane region" description="Helical" evidence="2">
    <location>
        <begin position="39"/>
        <end position="60"/>
    </location>
</feature>
<dbReference type="EMBL" id="JBBKZV010000019">
    <property type="protein sequence ID" value="MEJ8825077.1"/>
    <property type="molecule type" value="Genomic_DNA"/>
</dbReference>
<name>A0ABU8W4V6_9BURK</name>
<evidence type="ECO:0000313" key="4">
    <source>
        <dbReference type="Proteomes" id="UP001363010"/>
    </source>
</evidence>
<keyword evidence="2" id="KW-0472">Membrane</keyword>
<gene>
    <name evidence="3" type="ORF">WKW80_24120</name>
</gene>
<organism evidence="3 4">
    <name type="scientific">Variovorax humicola</name>
    <dbReference type="NCBI Taxonomy" id="1769758"/>
    <lineage>
        <taxon>Bacteria</taxon>
        <taxon>Pseudomonadati</taxon>
        <taxon>Pseudomonadota</taxon>
        <taxon>Betaproteobacteria</taxon>
        <taxon>Burkholderiales</taxon>
        <taxon>Comamonadaceae</taxon>
        <taxon>Variovorax</taxon>
    </lineage>
</organism>
<comment type="caution">
    <text evidence="3">The sequence shown here is derived from an EMBL/GenBank/DDBJ whole genome shotgun (WGS) entry which is preliminary data.</text>
</comment>
<accession>A0ABU8W4V6</accession>